<keyword evidence="3" id="KW-0645">Protease</keyword>
<keyword evidence="1" id="KW-0812">Transmembrane</keyword>
<keyword evidence="3" id="KW-0378">Hydrolase</keyword>
<accession>A0A0W1AUE2</accession>
<gene>
    <name evidence="3" type="ORF">UQ64_24920</name>
</gene>
<dbReference type="GO" id="GO:0006508">
    <property type="term" value="P:proteolysis"/>
    <property type="evidence" value="ECO:0007669"/>
    <property type="project" value="UniProtKB-KW"/>
</dbReference>
<comment type="caution">
    <text evidence="3">The sequence shown here is derived from an EMBL/GenBank/DDBJ whole genome shotgun (WGS) entry which is preliminary data.</text>
</comment>
<protein>
    <submittedName>
        <fullName evidence="3">Cysteine protease</fullName>
    </submittedName>
</protein>
<keyword evidence="1" id="KW-0472">Membrane</keyword>
<dbReference type="PANTHER" id="PTHR33490:SF3">
    <property type="entry name" value="CONSERVED INTEGRAL MEMBRANE PROTEIN"/>
    <property type="match status" value="1"/>
</dbReference>
<dbReference type="AlphaFoldDB" id="A0A0W1AUE2"/>
<dbReference type="SMART" id="SM00460">
    <property type="entry name" value="TGc"/>
    <property type="match status" value="1"/>
</dbReference>
<dbReference type="InterPro" id="IPR002931">
    <property type="entry name" value="Transglutaminase-like"/>
</dbReference>
<dbReference type="GO" id="GO:0008233">
    <property type="term" value="F:peptidase activity"/>
    <property type="evidence" value="ECO:0007669"/>
    <property type="project" value="UniProtKB-KW"/>
</dbReference>
<proteinExistence type="predicted"/>
<evidence type="ECO:0000313" key="3">
    <source>
        <dbReference type="EMBL" id="KTD84880.1"/>
    </source>
</evidence>
<evidence type="ECO:0000256" key="1">
    <source>
        <dbReference type="SAM" id="Phobius"/>
    </source>
</evidence>
<sequence>MINGWMTSVSDANIISITLLLVVVFSLLQGWSRGFSSATGRLFGLLGTGLFTITSLVLAIPAAAYLNPYVETWASGISLPDTKLTQWQQIYYTAVSVLSESPLVRFLLLLLISYLLIRMLLGLLSMLLPFPHLRRTKKFKDSKITQVSRMGGAMVGLIIGLTRGLVIVLALFICVGLNPESGFSRYVESSPIYSQSAAAVFEPIVGETVQKKLPILTKTVAAEMNDILRRKYEVIDHEIPQDIIGAAEDIAGQAQSDEKKARLLYDWVGTRVTYDYAKADNYLQNRVWHEQTPQDTFDTRQGVCIDYARLYAVMARSQGLQVRVVTGQGYDGRGGYGAHAWNEVYISDRQAWIPLDPTWASSGDWFNPKDFDETHIRENAL</sequence>
<organism evidence="3 4">
    <name type="scientific">Paenibacillus etheri</name>
    <dbReference type="NCBI Taxonomy" id="1306852"/>
    <lineage>
        <taxon>Bacteria</taxon>
        <taxon>Bacillati</taxon>
        <taxon>Bacillota</taxon>
        <taxon>Bacilli</taxon>
        <taxon>Bacillales</taxon>
        <taxon>Paenibacillaceae</taxon>
        <taxon>Paenibacillus</taxon>
    </lineage>
</organism>
<keyword evidence="1" id="KW-1133">Transmembrane helix</keyword>
<dbReference type="PANTHER" id="PTHR33490">
    <property type="entry name" value="BLR5614 PROTEIN-RELATED"/>
    <property type="match status" value="1"/>
</dbReference>
<dbReference type="Pfam" id="PF01841">
    <property type="entry name" value="Transglut_core"/>
    <property type="match status" value="1"/>
</dbReference>
<feature type="transmembrane region" description="Helical" evidence="1">
    <location>
        <begin position="106"/>
        <end position="130"/>
    </location>
</feature>
<feature type="transmembrane region" description="Helical" evidence="1">
    <location>
        <begin position="12"/>
        <end position="31"/>
    </location>
</feature>
<dbReference type="Proteomes" id="UP000054709">
    <property type="component" value="Unassembled WGS sequence"/>
</dbReference>
<evidence type="ECO:0000259" key="2">
    <source>
        <dbReference type="SMART" id="SM00460"/>
    </source>
</evidence>
<dbReference type="EMBL" id="LCZJ02000033">
    <property type="protein sequence ID" value="KTD84880.1"/>
    <property type="molecule type" value="Genomic_DNA"/>
</dbReference>
<reference evidence="3 4" key="1">
    <citation type="journal article" date="2015" name="Int. Biodeterior. Biodegradation">
        <title>Physiological and genetic screening methods for the isolation of methyl tert-butyl ether-degrading bacteria for bioremediation purposes.</title>
        <authorList>
            <person name="Guisado I.M."/>
            <person name="Purswani J."/>
            <person name="Gonzalez Lopez J."/>
            <person name="Pozo C."/>
        </authorList>
    </citation>
    <scope>NUCLEOTIDE SEQUENCE [LARGE SCALE GENOMIC DNA]</scope>
    <source>
        <strain evidence="3 4">SH7</strain>
    </source>
</reference>
<feature type="transmembrane region" description="Helical" evidence="1">
    <location>
        <begin position="43"/>
        <end position="66"/>
    </location>
</feature>
<dbReference type="RefSeq" id="WP_060625571.1">
    <property type="nucleotide sequence ID" value="NZ_LCZJ02000033.1"/>
</dbReference>
<name>A0A0W1AUE2_9BACL</name>
<feature type="transmembrane region" description="Helical" evidence="1">
    <location>
        <begin position="151"/>
        <end position="173"/>
    </location>
</feature>
<dbReference type="SUPFAM" id="SSF54001">
    <property type="entry name" value="Cysteine proteinases"/>
    <property type="match status" value="1"/>
</dbReference>
<feature type="domain" description="Transglutaminase-like" evidence="2">
    <location>
        <begin position="296"/>
        <end position="359"/>
    </location>
</feature>
<dbReference type="Gene3D" id="3.10.620.30">
    <property type="match status" value="1"/>
</dbReference>
<evidence type="ECO:0000313" key="4">
    <source>
        <dbReference type="Proteomes" id="UP000054709"/>
    </source>
</evidence>
<keyword evidence="4" id="KW-1185">Reference proteome</keyword>
<dbReference type="OrthoDB" id="1817605at2"/>
<dbReference type="InterPro" id="IPR038765">
    <property type="entry name" value="Papain-like_cys_pep_sf"/>
</dbReference>